<accession>E3D0N3</accession>
<name>E3D0N3_9BACT</name>
<reference evidence="2 3" key="1">
    <citation type="journal article" date="2010" name="Stand. Genomic Sci.">
        <title>Non-contiguous finished genome sequence of Aminomonas paucivorans type strain (GLU-3).</title>
        <authorList>
            <person name="Pitluck S."/>
            <person name="Yasawong M."/>
            <person name="Held B."/>
            <person name="Lapidus A."/>
            <person name="Nolan M."/>
            <person name="Copeland A."/>
            <person name="Lucas S."/>
            <person name="Del Rio T.G."/>
            <person name="Tice H."/>
            <person name="Cheng J.F."/>
            <person name="Chertkov O."/>
            <person name="Goodwin L."/>
            <person name="Tapia R."/>
            <person name="Han C."/>
            <person name="Liolios K."/>
            <person name="Ivanova N."/>
            <person name="Mavromatis K."/>
            <person name="Ovchinnikova G."/>
            <person name="Pati A."/>
            <person name="Chen A."/>
            <person name="Palaniappan K."/>
            <person name="Land M."/>
            <person name="Hauser L."/>
            <person name="Chang Y.J."/>
            <person name="Jeffries C.D."/>
            <person name="Pukall R."/>
            <person name="Spring S."/>
            <person name="Rohde M."/>
            <person name="Sikorski J."/>
            <person name="Goker M."/>
            <person name="Woyke T."/>
            <person name="Bristow J."/>
            <person name="Eisen J.A."/>
            <person name="Markowitz V."/>
            <person name="Hugenholtz P."/>
            <person name="Kyrpides N.C."/>
            <person name="Klenk H.P."/>
        </authorList>
    </citation>
    <scope>NUCLEOTIDE SEQUENCE [LARGE SCALE GENOMIC DNA]</scope>
    <source>
        <strain evidence="2 3">DSM 12260</strain>
    </source>
</reference>
<dbReference type="eggNOG" id="COG2078">
    <property type="taxonomic scope" value="Bacteria"/>
</dbReference>
<dbReference type="Gene3D" id="3.40.830.10">
    <property type="entry name" value="LigB-like"/>
    <property type="match status" value="1"/>
</dbReference>
<dbReference type="NCBIfam" id="TIGR04335">
    <property type="entry name" value="AmmeMemoSam_A"/>
    <property type="match status" value="1"/>
</dbReference>
<proteinExistence type="predicted"/>
<dbReference type="STRING" id="584708.Apau_1435"/>
<evidence type="ECO:0000259" key="1">
    <source>
        <dbReference type="PROSITE" id="PS51112"/>
    </source>
</evidence>
<organism evidence="2 3">
    <name type="scientific">Aminomonas paucivorans DSM 12260</name>
    <dbReference type="NCBI Taxonomy" id="584708"/>
    <lineage>
        <taxon>Bacteria</taxon>
        <taxon>Thermotogati</taxon>
        <taxon>Synergistota</taxon>
        <taxon>Synergistia</taxon>
        <taxon>Synergistales</taxon>
        <taxon>Synergistaceae</taxon>
        <taxon>Aminomonas</taxon>
    </lineage>
</organism>
<dbReference type="EMBL" id="CM001022">
    <property type="protein sequence ID" value="EFQ23854.1"/>
    <property type="molecule type" value="Genomic_DNA"/>
</dbReference>
<evidence type="ECO:0000313" key="2">
    <source>
        <dbReference type="EMBL" id="EFQ23854.1"/>
    </source>
</evidence>
<feature type="domain" description="AMMECR1" evidence="1">
    <location>
        <begin position="265"/>
        <end position="441"/>
    </location>
</feature>
<dbReference type="InterPro" id="IPR004183">
    <property type="entry name" value="Xdiol_dOase_suB"/>
</dbReference>
<dbReference type="SUPFAM" id="SSF53213">
    <property type="entry name" value="LigB-like"/>
    <property type="match status" value="1"/>
</dbReference>
<dbReference type="PANTHER" id="PTHR13016:SF0">
    <property type="entry name" value="AMME SYNDROME CANDIDATE GENE 1 PROTEIN"/>
    <property type="match status" value="1"/>
</dbReference>
<dbReference type="Gene3D" id="3.30.700.20">
    <property type="entry name" value="Hypothetical protein ph0010, domain 1"/>
    <property type="match status" value="1"/>
</dbReference>
<dbReference type="eggNOG" id="COG3885">
    <property type="taxonomic scope" value="Bacteria"/>
</dbReference>
<dbReference type="InterPro" id="IPR027623">
    <property type="entry name" value="AmmeMemoSam_A"/>
</dbReference>
<dbReference type="RefSeq" id="WP_006301058.1">
    <property type="nucleotide sequence ID" value="NZ_CM001022.1"/>
</dbReference>
<dbReference type="InterPro" id="IPR002733">
    <property type="entry name" value="AMMECR1_domain"/>
</dbReference>
<dbReference type="Proteomes" id="UP000005096">
    <property type="component" value="Chromosome"/>
</dbReference>
<dbReference type="Gene3D" id="3.30.1490.150">
    <property type="entry name" value="Hypothetical protein ph0010, domain 2"/>
    <property type="match status" value="1"/>
</dbReference>
<dbReference type="PANTHER" id="PTHR13016">
    <property type="entry name" value="AMMECR1 HOMOLOG"/>
    <property type="match status" value="1"/>
</dbReference>
<evidence type="ECO:0000313" key="3">
    <source>
        <dbReference type="Proteomes" id="UP000005096"/>
    </source>
</evidence>
<dbReference type="CDD" id="cd07951">
    <property type="entry name" value="ED_3B_N_AMMECR1"/>
    <property type="match status" value="1"/>
</dbReference>
<dbReference type="OrthoDB" id="159752at2"/>
<gene>
    <name evidence="2" type="ORF">Apau_1435</name>
</gene>
<dbReference type="PaxDb" id="584708-Apau_1435"/>
<dbReference type="GO" id="GO:0008198">
    <property type="term" value="F:ferrous iron binding"/>
    <property type="evidence" value="ECO:0007669"/>
    <property type="project" value="InterPro"/>
</dbReference>
<dbReference type="PROSITE" id="PS51112">
    <property type="entry name" value="AMMECR1"/>
    <property type="match status" value="1"/>
</dbReference>
<dbReference type="GO" id="GO:0016702">
    <property type="term" value="F:oxidoreductase activity, acting on single donors with incorporation of molecular oxygen, incorporation of two atoms of oxygen"/>
    <property type="evidence" value="ECO:0007669"/>
    <property type="project" value="UniProtKB-ARBA"/>
</dbReference>
<sequence>MWTWACLLPHPPVLVPEVGRGREEEAEETLRGIQRLVHDLPIPAPEGVLILSPHFRYVPGSLLLGGAPSFRGHLGAFGAPSVSRDLAGDPEQARHFARCLSPEISCRIDTATETLDHASLVPLALLGRKGAFARGVVANPIGLDRKGAYEMGRRLRANPPEGSWGFLASGDLSHRLFPGAPAGYSPLGPALDQKVVQALRTGDPRPLLDMPDSETEAAGECGLRSVLALLGLAQGPLEVFSYEGPFGVGYATALWLPPTSDPDAPTIHPYPLLARRALEEGLRGKAADPEALLPQRSAQAGLWDRRRACFVSLHRRDGSLRGCIGTLEPLCPSLDQEIIRNALAAATQDPRFPPVRSEELEDLHLSVDVLSTPESTNRSGLDPRIYGVLVQARGRRGVLLPDLEGVDTVEQQVEIAARKAGLDPREPLELLRFRVERYPEP</sequence>
<keyword evidence="3" id="KW-1185">Reference proteome</keyword>
<protein>
    <submittedName>
        <fullName evidence="2">AMMECR1 domain protein</fullName>
    </submittedName>
</protein>
<dbReference type="HOGENOM" id="CLU_048702_0_0_0"/>
<dbReference type="InterPro" id="IPR036071">
    <property type="entry name" value="AMMECR1_dom_sf"/>
</dbReference>
<dbReference type="AlphaFoldDB" id="E3D0N3"/>
<dbReference type="InterPro" id="IPR023473">
    <property type="entry name" value="AMMECR1"/>
</dbReference>
<dbReference type="InterPro" id="IPR027485">
    <property type="entry name" value="AMMECR1_N"/>
</dbReference>
<dbReference type="Pfam" id="PF02900">
    <property type="entry name" value="LigB"/>
    <property type="match status" value="1"/>
</dbReference>
<dbReference type="Pfam" id="PF01871">
    <property type="entry name" value="AMMECR1"/>
    <property type="match status" value="1"/>
</dbReference>
<dbReference type="SUPFAM" id="SSF143447">
    <property type="entry name" value="AMMECR1-like"/>
    <property type="match status" value="1"/>
</dbReference>